<evidence type="ECO:0000256" key="4">
    <source>
        <dbReference type="ARBA" id="ARBA00022679"/>
    </source>
</evidence>
<keyword evidence="5" id="KW-0819">tRNA processing</keyword>
<reference evidence="10" key="1">
    <citation type="submission" date="2021-01" db="EMBL/GenBank/DDBJ databases">
        <authorList>
            <person name="Corre E."/>
            <person name="Pelletier E."/>
            <person name="Niang G."/>
            <person name="Scheremetjew M."/>
            <person name="Finn R."/>
            <person name="Kale V."/>
            <person name="Holt S."/>
            <person name="Cochrane G."/>
            <person name="Meng A."/>
            <person name="Brown T."/>
            <person name="Cohen L."/>
        </authorList>
    </citation>
    <scope>NUCLEOTIDE SEQUENCE</scope>
    <source>
        <strain evidence="10">CCAP 955/1</strain>
    </source>
</reference>
<dbReference type="InterPro" id="IPR027417">
    <property type="entry name" value="P-loop_NTPase"/>
</dbReference>
<comment type="similarity">
    <text evidence="2">Belongs to the IPP transferase family.</text>
</comment>
<evidence type="ECO:0000256" key="5">
    <source>
        <dbReference type="ARBA" id="ARBA00022694"/>
    </source>
</evidence>
<dbReference type="EC" id="2.5.1.75" evidence="3"/>
<dbReference type="InterPro" id="IPR039657">
    <property type="entry name" value="Dimethylallyltransferase"/>
</dbReference>
<dbReference type="Gene3D" id="1.10.20.140">
    <property type="match status" value="1"/>
</dbReference>
<dbReference type="PANTHER" id="PTHR11088">
    <property type="entry name" value="TRNA DIMETHYLALLYLTRANSFERASE"/>
    <property type="match status" value="1"/>
</dbReference>
<dbReference type="InterPro" id="IPR018022">
    <property type="entry name" value="IPT"/>
</dbReference>
<protein>
    <recommendedName>
        <fullName evidence="3">tRNA dimethylallyltransferase</fullName>
        <ecNumber evidence="3">2.5.1.75</ecNumber>
    </recommendedName>
</protein>
<evidence type="ECO:0000313" key="10">
    <source>
        <dbReference type="EMBL" id="CAE0280862.1"/>
    </source>
</evidence>
<dbReference type="AlphaFoldDB" id="A0A7S3M4N5"/>
<evidence type="ECO:0000256" key="7">
    <source>
        <dbReference type="ARBA" id="ARBA00022840"/>
    </source>
</evidence>
<evidence type="ECO:0000256" key="6">
    <source>
        <dbReference type="ARBA" id="ARBA00022741"/>
    </source>
</evidence>
<evidence type="ECO:0000256" key="9">
    <source>
        <dbReference type="ARBA" id="ARBA00049563"/>
    </source>
</evidence>
<comment type="catalytic activity">
    <reaction evidence="9">
        <text>adenosine(37) in tRNA + dimethylallyl diphosphate = N(6)-dimethylallyladenosine(37) in tRNA + diphosphate</text>
        <dbReference type="Rhea" id="RHEA:26482"/>
        <dbReference type="Rhea" id="RHEA-COMP:10162"/>
        <dbReference type="Rhea" id="RHEA-COMP:10375"/>
        <dbReference type="ChEBI" id="CHEBI:33019"/>
        <dbReference type="ChEBI" id="CHEBI:57623"/>
        <dbReference type="ChEBI" id="CHEBI:74411"/>
        <dbReference type="ChEBI" id="CHEBI:74415"/>
        <dbReference type="EC" id="2.5.1.75"/>
    </reaction>
</comment>
<comment type="cofactor">
    <cofactor evidence="1">
        <name>Mg(2+)</name>
        <dbReference type="ChEBI" id="CHEBI:18420"/>
    </cofactor>
</comment>
<accession>A0A7S3M4N5</accession>
<dbReference type="GO" id="GO:0052381">
    <property type="term" value="F:tRNA dimethylallyltransferase activity"/>
    <property type="evidence" value="ECO:0007669"/>
    <property type="project" value="UniProtKB-EC"/>
</dbReference>
<dbReference type="GO" id="GO:0006400">
    <property type="term" value="P:tRNA modification"/>
    <property type="evidence" value="ECO:0007669"/>
    <property type="project" value="TreeGrafter"/>
</dbReference>
<dbReference type="HAMAP" id="MF_00185">
    <property type="entry name" value="IPP_trans"/>
    <property type="match status" value="1"/>
</dbReference>
<proteinExistence type="inferred from homology"/>
<keyword evidence="7" id="KW-0067">ATP-binding</keyword>
<gene>
    <name evidence="10" type="ORF">SELO1098_LOCUS9696</name>
</gene>
<evidence type="ECO:0000256" key="1">
    <source>
        <dbReference type="ARBA" id="ARBA00001946"/>
    </source>
</evidence>
<dbReference type="Pfam" id="PF01715">
    <property type="entry name" value="IPPT"/>
    <property type="match status" value="1"/>
</dbReference>
<dbReference type="PANTHER" id="PTHR11088:SF60">
    <property type="entry name" value="TRNA DIMETHYLALLYLTRANSFERASE"/>
    <property type="match status" value="1"/>
</dbReference>
<evidence type="ECO:0000256" key="8">
    <source>
        <dbReference type="ARBA" id="ARBA00022842"/>
    </source>
</evidence>
<sequence>MSAPKYRPGVTNVPVIVIAGATSVGKSSVAMDFCKRVDSEIIISDAVQVYSHMDIGSNKPTKADREKVPHHLLDVCHPSTVMTTGDYYRKATASILDVLDRGKVPVVVGGSTMWVQWLVQGIPDAPVASQEISEQAEAMLKDFREAEQWEEGLSVLRKYDADKPDKLSKNDWYRLQRSLEIALQLSANAATAKGSSAGDTTVESEDHMAEKPLLRGVRTSLLPDDVDMRTIFITEDRETLYHTIDSRCVDMLELGHIREVAELLLNDTLQPEYVVAKSIGYRQTIAYLAQSALESEYKTNTPEEDTAAFIQYLADFSTATRNYAKRQLNWYRKDKNFLFVRSRRHFMTNKALADEKTAEEVQHWATVPREEFDHAVAQQVAISDALFELRQRHKVPPSFVPDTHERRVALAWMVNHNEVKIPTEEELNYVPPPVDPNELSKSARKRIAKLQRLAFKKAARRAKGEAEEMSVDGSDAEGELEDASIANLLATNAEAVKAGAGAGVEAAVEASADSPAPVVKREMPAWAVSIQDQSKGITPDLLKLWKSDLSAVVPDVRCTAVDVTHKSYRNKMITTRFHESYQPLIAQVVYWRARLLQDKRDVLVRFLEEFKKD</sequence>
<keyword evidence="4" id="KW-0808">Transferase</keyword>
<dbReference type="Gene3D" id="3.40.50.300">
    <property type="entry name" value="P-loop containing nucleotide triphosphate hydrolases"/>
    <property type="match status" value="1"/>
</dbReference>
<keyword evidence="8" id="KW-0460">Magnesium</keyword>
<dbReference type="SUPFAM" id="SSF52540">
    <property type="entry name" value="P-loop containing nucleoside triphosphate hydrolases"/>
    <property type="match status" value="1"/>
</dbReference>
<name>A0A7S3M4N5_9STRA</name>
<dbReference type="GO" id="GO:0005524">
    <property type="term" value="F:ATP binding"/>
    <property type="evidence" value="ECO:0007669"/>
    <property type="project" value="UniProtKB-KW"/>
</dbReference>
<evidence type="ECO:0000256" key="3">
    <source>
        <dbReference type="ARBA" id="ARBA00012665"/>
    </source>
</evidence>
<evidence type="ECO:0000256" key="2">
    <source>
        <dbReference type="ARBA" id="ARBA00005842"/>
    </source>
</evidence>
<keyword evidence="6" id="KW-0547">Nucleotide-binding</keyword>
<organism evidence="10">
    <name type="scientific">Spumella elongata</name>
    <dbReference type="NCBI Taxonomy" id="89044"/>
    <lineage>
        <taxon>Eukaryota</taxon>
        <taxon>Sar</taxon>
        <taxon>Stramenopiles</taxon>
        <taxon>Ochrophyta</taxon>
        <taxon>Chrysophyceae</taxon>
        <taxon>Chromulinales</taxon>
        <taxon>Chromulinaceae</taxon>
        <taxon>Spumella</taxon>
    </lineage>
</organism>
<dbReference type="EMBL" id="HBIC01019558">
    <property type="protein sequence ID" value="CAE0280862.1"/>
    <property type="molecule type" value="Transcribed_RNA"/>
</dbReference>